<dbReference type="InterPro" id="IPR014238">
    <property type="entry name" value="Spore_YlmC/YmxH"/>
</dbReference>
<evidence type="ECO:0000313" key="3">
    <source>
        <dbReference type="Proteomes" id="UP000769156"/>
    </source>
</evidence>
<dbReference type="PANTHER" id="PTHR40061">
    <property type="entry name" value="SPORULATION PROTEIN YLMC-RELATED"/>
    <property type="match status" value="1"/>
</dbReference>
<sequence length="84" mass="9605">MRLCDFQQKEVINACDCRKLGYVADLVFDECTGCIESVIVPRGGLLCGWFGDDGEYVIPFDCIRKIGPDIILVEIHEEKRRRPK</sequence>
<evidence type="ECO:0000313" key="2">
    <source>
        <dbReference type="EMBL" id="HJF95001.1"/>
    </source>
</evidence>
<dbReference type="InterPro" id="IPR011033">
    <property type="entry name" value="PRC_barrel-like_sf"/>
</dbReference>
<name>A0A921I3T4_9FIRM</name>
<dbReference type="Proteomes" id="UP000769156">
    <property type="component" value="Unassembled WGS sequence"/>
</dbReference>
<gene>
    <name evidence="2" type="ORF">K8V82_09470</name>
</gene>
<dbReference type="SUPFAM" id="SSF50346">
    <property type="entry name" value="PRC-barrel domain"/>
    <property type="match status" value="1"/>
</dbReference>
<reference evidence="2" key="1">
    <citation type="journal article" date="2021" name="PeerJ">
        <title>Extensive microbial diversity within the chicken gut microbiome revealed by metagenomics and culture.</title>
        <authorList>
            <person name="Gilroy R."/>
            <person name="Ravi A."/>
            <person name="Getino M."/>
            <person name="Pursley I."/>
            <person name="Horton D.L."/>
            <person name="Alikhan N.F."/>
            <person name="Baker D."/>
            <person name="Gharbi K."/>
            <person name="Hall N."/>
            <person name="Watson M."/>
            <person name="Adriaenssens E.M."/>
            <person name="Foster-Nyarko E."/>
            <person name="Jarju S."/>
            <person name="Secka A."/>
            <person name="Antonio M."/>
            <person name="Oren A."/>
            <person name="Chaudhuri R.R."/>
            <person name="La Ragione R."/>
            <person name="Hildebrand F."/>
            <person name="Pallen M.J."/>
        </authorList>
    </citation>
    <scope>NUCLEOTIDE SEQUENCE</scope>
    <source>
        <strain evidence="2">ChiSjej5B23-16112</strain>
    </source>
</reference>
<dbReference type="Gene3D" id="2.30.30.240">
    <property type="entry name" value="PRC-barrel domain"/>
    <property type="match status" value="1"/>
</dbReference>
<proteinExistence type="predicted"/>
<dbReference type="AlphaFoldDB" id="A0A921I3T4"/>
<evidence type="ECO:0000259" key="1">
    <source>
        <dbReference type="Pfam" id="PF05239"/>
    </source>
</evidence>
<feature type="domain" description="PRC-barrel" evidence="1">
    <location>
        <begin position="2"/>
        <end position="78"/>
    </location>
</feature>
<protein>
    <submittedName>
        <fullName evidence="2">YlmC/YmxH family sporulation protein</fullName>
    </submittedName>
</protein>
<dbReference type="OrthoDB" id="6024937at2"/>
<dbReference type="NCBIfam" id="TIGR02888">
    <property type="entry name" value="spore_YlmC_YmxH"/>
    <property type="match status" value="1"/>
</dbReference>
<organism evidence="2 3">
    <name type="scientific">Lachnoclostridium phocaeense</name>
    <dbReference type="NCBI Taxonomy" id="1871021"/>
    <lineage>
        <taxon>Bacteria</taxon>
        <taxon>Bacillati</taxon>
        <taxon>Bacillota</taxon>
        <taxon>Clostridia</taxon>
        <taxon>Lachnospirales</taxon>
        <taxon>Lachnospiraceae</taxon>
    </lineage>
</organism>
<dbReference type="Pfam" id="PF05239">
    <property type="entry name" value="PRC"/>
    <property type="match status" value="1"/>
</dbReference>
<accession>A0A921I3T4</accession>
<comment type="caution">
    <text evidence="2">The sequence shown here is derived from an EMBL/GenBank/DDBJ whole genome shotgun (WGS) entry which is preliminary data.</text>
</comment>
<dbReference type="EMBL" id="DYVY01000155">
    <property type="protein sequence ID" value="HJF95001.1"/>
    <property type="molecule type" value="Genomic_DNA"/>
</dbReference>
<dbReference type="InterPro" id="IPR027275">
    <property type="entry name" value="PRC-brl_dom"/>
</dbReference>
<reference evidence="2" key="2">
    <citation type="submission" date="2021-09" db="EMBL/GenBank/DDBJ databases">
        <authorList>
            <person name="Gilroy R."/>
        </authorList>
    </citation>
    <scope>NUCLEOTIDE SEQUENCE</scope>
    <source>
        <strain evidence="2">ChiSjej5B23-16112</strain>
    </source>
</reference>
<dbReference type="PANTHER" id="PTHR40061:SF1">
    <property type="entry name" value="SPORULATION PROTEIN YLMC-RELATED"/>
    <property type="match status" value="1"/>
</dbReference>